<evidence type="ECO:0000313" key="2">
    <source>
        <dbReference type="EMBL" id="EKC79267.1"/>
    </source>
</evidence>
<organism evidence="2">
    <name type="scientific">human gut metagenome</name>
    <dbReference type="NCBI Taxonomy" id="408170"/>
    <lineage>
        <taxon>unclassified sequences</taxon>
        <taxon>metagenomes</taxon>
        <taxon>organismal metagenomes</taxon>
    </lineage>
</organism>
<sequence length="137" mass="14783">TDFSFSKNEDYFVSYTSGVPSLKNEKKEGFVQGIERLINSTSNIPSFVIVLLAENKGVESVKSKRNELANKYSQLSGQAEKTTTSTENFGEQESTTTTKSTTESSTTGSSNGTNCSHTDNGSKSKTDGSSVAFFCRS</sequence>
<reference evidence="2" key="1">
    <citation type="journal article" date="2013" name="Environ. Microbiol.">
        <title>Microbiota from the distal guts of lean and obese adolescents exhibit partial functional redundancy besides clear differences in community structure.</title>
        <authorList>
            <person name="Ferrer M."/>
            <person name="Ruiz A."/>
            <person name="Lanza F."/>
            <person name="Haange S.B."/>
            <person name="Oberbach A."/>
            <person name="Till H."/>
            <person name="Bargiela R."/>
            <person name="Campoy C."/>
            <person name="Segura M.T."/>
            <person name="Richter M."/>
            <person name="von Bergen M."/>
            <person name="Seifert J."/>
            <person name="Suarez A."/>
        </authorList>
    </citation>
    <scope>NUCLEOTIDE SEQUENCE</scope>
</reference>
<feature type="non-terminal residue" evidence="2">
    <location>
        <position position="1"/>
    </location>
</feature>
<dbReference type="EMBL" id="AJWY01001793">
    <property type="protein sequence ID" value="EKC79267.1"/>
    <property type="molecule type" value="Genomic_DNA"/>
</dbReference>
<feature type="compositionally biased region" description="Polar residues" evidence="1">
    <location>
        <begin position="71"/>
        <end position="92"/>
    </location>
</feature>
<protein>
    <submittedName>
        <fullName evidence="2">Uncharacterized protein</fullName>
    </submittedName>
</protein>
<proteinExistence type="predicted"/>
<feature type="region of interest" description="Disordered" evidence="1">
    <location>
        <begin position="71"/>
        <end position="137"/>
    </location>
</feature>
<feature type="compositionally biased region" description="Low complexity" evidence="1">
    <location>
        <begin position="93"/>
        <end position="118"/>
    </location>
</feature>
<name>K1U201_9ZZZZ</name>
<evidence type="ECO:0000256" key="1">
    <source>
        <dbReference type="SAM" id="MobiDB-lite"/>
    </source>
</evidence>
<accession>K1U201</accession>
<dbReference type="AlphaFoldDB" id="K1U201"/>
<gene>
    <name evidence="2" type="ORF">LEA_02624</name>
</gene>
<comment type="caution">
    <text evidence="2">The sequence shown here is derived from an EMBL/GenBank/DDBJ whole genome shotgun (WGS) entry which is preliminary data.</text>
</comment>